<dbReference type="EMBL" id="ML996105">
    <property type="protein sequence ID" value="KAF2739274.1"/>
    <property type="molecule type" value="Genomic_DNA"/>
</dbReference>
<feature type="transmembrane region" description="Helical" evidence="5">
    <location>
        <begin position="153"/>
        <end position="172"/>
    </location>
</feature>
<feature type="transmembrane region" description="Helical" evidence="5">
    <location>
        <begin position="288"/>
        <end position="307"/>
    </location>
</feature>
<protein>
    <recommendedName>
        <fullName evidence="6">Wax synthase domain-containing protein</fullName>
    </recommendedName>
</protein>
<feature type="transmembrane region" description="Helical" evidence="5">
    <location>
        <begin position="258"/>
        <end position="276"/>
    </location>
</feature>
<reference evidence="7" key="1">
    <citation type="journal article" date="2020" name="Stud. Mycol.">
        <title>101 Dothideomycetes genomes: a test case for predicting lifestyles and emergence of pathogens.</title>
        <authorList>
            <person name="Haridas S."/>
            <person name="Albert R."/>
            <person name="Binder M."/>
            <person name="Bloem J."/>
            <person name="Labutti K."/>
            <person name="Salamov A."/>
            <person name="Andreopoulos B."/>
            <person name="Baker S."/>
            <person name="Barry K."/>
            <person name="Bills G."/>
            <person name="Bluhm B."/>
            <person name="Cannon C."/>
            <person name="Castanera R."/>
            <person name="Culley D."/>
            <person name="Daum C."/>
            <person name="Ezra D."/>
            <person name="Gonzalez J."/>
            <person name="Henrissat B."/>
            <person name="Kuo A."/>
            <person name="Liang C."/>
            <person name="Lipzen A."/>
            <person name="Lutzoni F."/>
            <person name="Magnuson J."/>
            <person name="Mondo S."/>
            <person name="Nolan M."/>
            <person name="Ohm R."/>
            <person name="Pangilinan J."/>
            <person name="Park H.-J."/>
            <person name="Ramirez L."/>
            <person name="Alfaro M."/>
            <person name="Sun H."/>
            <person name="Tritt A."/>
            <person name="Yoshinaga Y."/>
            <person name="Zwiers L.-H."/>
            <person name="Turgeon B."/>
            <person name="Goodwin S."/>
            <person name="Spatafora J."/>
            <person name="Crous P."/>
            <person name="Grigoriev I."/>
        </authorList>
    </citation>
    <scope>NUCLEOTIDE SEQUENCE</scope>
    <source>
        <strain evidence="7">CBS 125425</strain>
    </source>
</reference>
<gene>
    <name evidence="7" type="ORF">EJ04DRAFT_508978</name>
</gene>
<evidence type="ECO:0000313" key="7">
    <source>
        <dbReference type="EMBL" id="KAF2739274.1"/>
    </source>
</evidence>
<dbReference type="Proteomes" id="UP000799444">
    <property type="component" value="Unassembled WGS sequence"/>
</dbReference>
<evidence type="ECO:0000256" key="1">
    <source>
        <dbReference type="ARBA" id="ARBA00004141"/>
    </source>
</evidence>
<dbReference type="OrthoDB" id="1077582at2759"/>
<evidence type="ECO:0000256" key="3">
    <source>
        <dbReference type="ARBA" id="ARBA00022989"/>
    </source>
</evidence>
<feature type="transmembrane region" description="Helical" evidence="5">
    <location>
        <begin position="50"/>
        <end position="68"/>
    </location>
</feature>
<dbReference type="AlphaFoldDB" id="A0A9P4V5Y6"/>
<evidence type="ECO:0000259" key="6">
    <source>
        <dbReference type="Pfam" id="PF13813"/>
    </source>
</evidence>
<evidence type="ECO:0000256" key="5">
    <source>
        <dbReference type="SAM" id="Phobius"/>
    </source>
</evidence>
<keyword evidence="3 5" id="KW-1133">Transmembrane helix</keyword>
<keyword evidence="2 5" id="KW-0812">Transmembrane</keyword>
<keyword evidence="4 5" id="KW-0472">Membrane</keyword>
<evidence type="ECO:0000256" key="4">
    <source>
        <dbReference type="ARBA" id="ARBA00023136"/>
    </source>
</evidence>
<sequence>MVRLMAPPLEGSVVAQLATDLPPAFISLLLPGIFLYLALYAFARRWKVAFWILSVPALGGLWMSTWVAPVQCAAFQAFVRFTVEIATMKLLDIHALNLTSSFPRYSSGSAPRPSIMALVYITELRWESFTPNVIRQVPNSKYPFPKSARLNRLFYSELVQLLIHVGIFIMLQSLPPWDWVKGQGILYTIWIVWTAIQLVLRYKTSPPLFGPIYLADSLASFWTETWHNAFVSPCLTLAYTPTMFLLRQLGAPKPVCRAAAVFSGFLLMAIFHVYALQPMLTEEGEWRIGMFFILNGVFTVIEVAIWGKKRHWFRAVMAWAIELSLSSWAVAAVDVADGVLEADWKDLCTLR</sequence>
<evidence type="ECO:0000313" key="8">
    <source>
        <dbReference type="Proteomes" id="UP000799444"/>
    </source>
</evidence>
<evidence type="ECO:0000256" key="2">
    <source>
        <dbReference type="ARBA" id="ARBA00022692"/>
    </source>
</evidence>
<feature type="domain" description="Wax synthase" evidence="6">
    <location>
        <begin position="206"/>
        <end position="293"/>
    </location>
</feature>
<proteinExistence type="predicted"/>
<organism evidence="7 8">
    <name type="scientific">Polyplosphaeria fusca</name>
    <dbReference type="NCBI Taxonomy" id="682080"/>
    <lineage>
        <taxon>Eukaryota</taxon>
        <taxon>Fungi</taxon>
        <taxon>Dikarya</taxon>
        <taxon>Ascomycota</taxon>
        <taxon>Pezizomycotina</taxon>
        <taxon>Dothideomycetes</taxon>
        <taxon>Pleosporomycetidae</taxon>
        <taxon>Pleosporales</taxon>
        <taxon>Tetraplosphaeriaceae</taxon>
        <taxon>Polyplosphaeria</taxon>
    </lineage>
</organism>
<name>A0A9P4V5Y6_9PLEO</name>
<comment type="subcellular location">
    <subcellularLocation>
        <location evidence="1">Membrane</location>
        <topology evidence="1">Multi-pass membrane protein</topology>
    </subcellularLocation>
</comment>
<dbReference type="GO" id="GO:0016020">
    <property type="term" value="C:membrane"/>
    <property type="evidence" value="ECO:0007669"/>
    <property type="project" value="UniProtKB-SubCell"/>
</dbReference>
<comment type="caution">
    <text evidence="7">The sequence shown here is derived from an EMBL/GenBank/DDBJ whole genome shotgun (WGS) entry which is preliminary data.</text>
</comment>
<dbReference type="Pfam" id="PF13813">
    <property type="entry name" value="MBOAT_2"/>
    <property type="match status" value="1"/>
</dbReference>
<feature type="transmembrane region" description="Helical" evidence="5">
    <location>
        <begin position="24"/>
        <end position="43"/>
    </location>
</feature>
<dbReference type="InterPro" id="IPR032805">
    <property type="entry name" value="Wax_synthase_dom"/>
</dbReference>
<keyword evidence="8" id="KW-1185">Reference proteome</keyword>
<feature type="transmembrane region" description="Helical" evidence="5">
    <location>
        <begin position="184"/>
        <end position="202"/>
    </location>
</feature>
<accession>A0A9P4V5Y6</accession>